<dbReference type="PANTHER" id="PTHR12684:SF2">
    <property type="entry name" value="TRNA 2'-PHOSPHOTRANSFERASE 1"/>
    <property type="match status" value="1"/>
</dbReference>
<dbReference type="OrthoDB" id="4537997at2"/>
<evidence type="ECO:0000313" key="7">
    <source>
        <dbReference type="Proteomes" id="UP000294257"/>
    </source>
</evidence>
<dbReference type="EMBL" id="SGWQ01000008">
    <property type="protein sequence ID" value="RZS34892.1"/>
    <property type="molecule type" value="Genomic_DNA"/>
</dbReference>
<comment type="function">
    <text evidence="4 5">Removes the 2'-phosphate from RNA via an intermediate in which the phosphate is ADP-ribosylated by NAD followed by a presumed transesterification to release the RNA and generate ADP-ribose 1''-2''-cyclic phosphate (APPR&gt;P). May function as an ADP-ribosylase.</text>
</comment>
<keyword evidence="7" id="KW-1185">Reference proteome</keyword>
<evidence type="ECO:0000256" key="2">
    <source>
        <dbReference type="ARBA" id="ARBA00022679"/>
    </source>
</evidence>
<dbReference type="InterPro" id="IPR042080">
    <property type="entry name" value="RNA_2'-PTrans_N"/>
</dbReference>
<dbReference type="SUPFAM" id="SSF56399">
    <property type="entry name" value="ADP-ribosylation"/>
    <property type="match status" value="1"/>
</dbReference>
<evidence type="ECO:0000256" key="4">
    <source>
        <dbReference type="ARBA" id="ARBA00025212"/>
    </source>
</evidence>
<dbReference type="InterPro" id="IPR042081">
    <property type="entry name" value="RNA_2'-PTrans_C"/>
</dbReference>
<dbReference type="Pfam" id="PF01885">
    <property type="entry name" value="PTS_2-RNA"/>
    <property type="match status" value="1"/>
</dbReference>
<dbReference type="EC" id="2.7.1.-" evidence="5"/>
<proteinExistence type="inferred from homology"/>
<keyword evidence="2 5" id="KW-0808">Transferase</keyword>
<dbReference type="PANTHER" id="PTHR12684">
    <property type="entry name" value="PUTATIVE PHOSPHOTRANSFERASE"/>
    <property type="match status" value="1"/>
</dbReference>
<dbReference type="Gene3D" id="1.10.10.970">
    <property type="entry name" value="RNA 2'-phosphotransferase, Tpt1/KptA family, N-terminal domain"/>
    <property type="match status" value="1"/>
</dbReference>
<dbReference type="InterPro" id="IPR022928">
    <property type="entry name" value="RNA_2'-PTrans_KptA"/>
</dbReference>
<dbReference type="GO" id="GO:0000215">
    <property type="term" value="F:tRNA 2'-phosphotransferase activity"/>
    <property type="evidence" value="ECO:0007669"/>
    <property type="project" value="TreeGrafter"/>
</dbReference>
<protein>
    <recommendedName>
        <fullName evidence="5">Probable RNA 2'-phosphotransferase</fullName>
        <ecNumber evidence="5">2.7.1.-</ecNumber>
    </recommendedName>
</protein>
<sequence length="181" mass="19971">MNDERIKRVSKRLSLHLRHAPDKIGIELDPAGWVSVEELLKALQDNGFPVTRAELDIVVTTNDKQRFALDETGTRIRANQGHSVSVDLGLPTVDPPDVLYHGTVEHALPAIEREGLRPMKRHHVHLSATVDTARTVGARRGRPIVLAVDAAAMAADGAVFRLSENGVWLADTVPPRHLKRM</sequence>
<evidence type="ECO:0000313" key="6">
    <source>
        <dbReference type="EMBL" id="RZS34892.1"/>
    </source>
</evidence>
<reference evidence="6 7" key="1">
    <citation type="submission" date="2019-02" db="EMBL/GenBank/DDBJ databases">
        <title>Genomic Encyclopedia of Type Strains, Phase IV (KMG-IV): sequencing the most valuable type-strain genomes for metagenomic binning, comparative biology and taxonomic classification.</title>
        <authorList>
            <person name="Goeker M."/>
        </authorList>
    </citation>
    <scope>NUCLEOTIDE SEQUENCE [LARGE SCALE GENOMIC DNA]</scope>
    <source>
        <strain evidence="6 7">DSM 101727</strain>
    </source>
</reference>
<dbReference type="GO" id="GO:0006388">
    <property type="term" value="P:tRNA splicing, via endonucleolytic cleavage and ligation"/>
    <property type="evidence" value="ECO:0007669"/>
    <property type="project" value="UniProtKB-UniRule"/>
</dbReference>
<dbReference type="HAMAP" id="MF_00299">
    <property type="entry name" value="KptA"/>
    <property type="match status" value="1"/>
</dbReference>
<organism evidence="6 7">
    <name type="scientific">Herbihabitans rhizosphaerae</name>
    <dbReference type="NCBI Taxonomy" id="1872711"/>
    <lineage>
        <taxon>Bacteria</taxon>
        <taxon>Bacillati</taxon>
        <taxon>Actinomycetota</taxon>
        <taxon>Actinomycetes</taxon>
        <taxon>Pseudonocardiales</taxon>
        <taxon>Pseudonocardiaceae</taxon>
        <taxon>Herbihabitans</taxon>
    </lineage>
</organism>
<dbReference type="Proteomes" id="UP000294257">
    <property type="component" value="Unassembled WGS sequence"/>
</dbReference>
<gene>
    <name evidence="5" type="primary">kptA</name>
    <name evidence="6" type="ORF">EV193_108242</name>
</gene>
<name>A0A4Q7KHW1_9PSEU</name>
<comment type="caution">
    <text evidence="6">The sequence shown here is derived from an EMBL/GenBank/DDBJ whole genome shotgun (WGS) entry which is preliminary data.</text>
</comment>
<accession>A0A4Q7KHW1</accession>
<dbReference type="InterPro" id="IPR002745">
    <property type="entry name" value="Ptrans_KptA/Tpt1"/>
</dbReference>
<dbReference type="AlphaFoldDB" id="A0A4Q7KHW1"/>
<keyword evidence="3 5" id="KW-0520">NAD</keyword>
<comment type="similarity">
    <text evidence="1 5">Belongs to the KptA/TPT1 family.</text>
</comment>
<evidence type="ECO:0000256" key="5">
    <source>
        <dbReference type="HAMAP-Rule" id="MF_00299"/>
    </source>
</evidence>
<dbReference type="NCBIfam" id="NF002014">
    <property type="entry name" value="PRK00819.1-4"/>
    <property type="match status" value="1"/>
</dbReference>
<evidence type="ECO:0000256" key="3">
    <source>
        <dbReference type="ARBA" id="ARBA00023027"/>
    </source>
</evidence>
<dbReference type="GO" id="GO:0003950">
    <property type="term" value="F:NAD+ poly-ADP-ribosyltransferase activity"/>
    <property type="evidence" value="ECO:0007669"/>
    <property type="project" value="InterPro"/>
</dbReference>
<dbReference type="RefSeq" id="WP_130346333.1">
    <property type="nucleotide sequence ID" value="NZ_SGWQ01000008.1"/>
</dbReference>
<dbReference type="Gene3D" id="3.20.170.30">
    <property type="match status" value="1"/>
</dbReference>
<evidence type="ECO:0000256" key="1">
    <source>
        <dbReference type="ARBA" id="ARBA00009836"/>
    </source>
</evidence>